<dbReference type="EMBL" id="CAKKNE010000005">
    <property type="protein sequence ID" value="CAH0375512.1"/>
    <property type="molecule type" value="Genomic_DNA"/>
</dbReference>
<feature type="region of interest" description="Disordered" evidence="1">
    <location>
        <begin position="399"/>
        <end position="427"/>
    </location>
</feature>
<accession>A0A8J2SW19</accession>
<feature type="region of interest" description="Disordered" evidence="1">
    <location>
        <begin position="1"/>
        <end position="72"/>
    </location>
</feature>
<feature type="compositionally biased region" description="Low complexity" evidence="1">
    <location>
        <begin position="343"/>
        <end position="354"/>
    </location>
</feature>
<reference evidence="4" key="1">
    <citation type="submission" date="2021-11" db="EMBL/GenBank/DDBJ databases">
        <authorList>
            <consortium name="Genoscope - CEA"/>
            <person name="William W."/>
        </authorList>
    </citation>
    <scope>NUCLEOTIDE SEQUENCE</scope>
</reference>
<dbReference type="InterPro" id="IPR001660">
    <property type="entry name" value="SAM"/>
</dbReference>
<feature type="compositionally biased region" description="Pro residues" evidence="1">
    <location>
        <begin position="278"/>
        <end position="289"/>
    </location>
</feature>
<protein>
    <recommendedName>
        <fullName evidence="6">SAM domain-containing protein</fullName>
    </recommendedName>
</protein>
<dbReference type="InterPro" id="IPR013761">
    <property type="entry name" value="SAM/pointed_sf"/>
</dbReference>
<dbReference type="Gene3D" id="1.10.150.50">
    <property type="entry name" value="Transcription Factor, Ets-1"/>
    <property type="match status" value="1"/>
</dbReference>
<feature type="domain" description="SAM" evidence="2">
    <location>
        <begin position="572"/>
        <end position="616"/>
    </location>
</feature>
<dbReference type="OrthoDB" id="76949at2759"/>
<feature type="compositionally biased region" description="Basic residues" evidence="1">
    <location>
        <begin position="412"/>
        <end position="425"/>
    </location>
</feature>
<dbReference type="PROSITE" id="PS50105">
    <property type="entry name" value="SAM_DOMAIN"/>
    <property type="match status" value="1"/>
</dbReference>
<comment type="caution">
    <text evidence="4">The sequence shown here is derived from an EMBL/GenBank/DDBJ whole genome shotgun (WGS) entry which is preliminary data.</text>
</comment>
<dbReference type="Pfam" id="PF00536">
    <property type="entry name" value="SAM_1"/>
    <property type="match status" value="1"/>
</dbReference>
<feature type="region of interest" description="Disordered" evidence="1">
    <location>
        <begin position="147"/>
        <end position="354"/>
    </location>
</feature>
<dbReference type="CDD" id="cd09487">
    <property type="entry name" value="SAM_superfamily"/>
    <property type="match status" value="1"/>
</dbReference>
<proteinExistence type="predicted"/>
<dbReference type="Proteomes" id="UP000789595">
    <property type="component" value="Unassembled WGS sequence"/>
</dbReference>
<evidence type="ECO:0000259" key="3">
    <source>
        <dbReference type="PROSITE" id="PS51644"/>
    </source>
</evidence>
<sequence>MESLRRAQQPQSRQAYADSMALAAAYGRPPEPRYEQPAPTYGDPGPYRAQEPLPSQLARPAKKKRPRRKHGELARGIVRRREDWDDHCLIEMDDGFEDVFCHRHRCQGKQLPEQGQVVDFKLHLSSKSLCWQSGFVTWEEGDMAELKRPEPPLDIPRAPPRVPEPRTWAPPPQRQAPYGGYYDQRPRASSFDDRRARLPSDLSDGVTESSYASDTPWGYQQPPPRPSPAEFADRGAASLLATLDAPAWTPQQRPQRPAPRPDTELASDLRQLGLAEQRPPPRQPDPSPPWLAGMLDEPAQQPLGAFDRPAAAQPPPPPGLAEAEPTWASAATRPAGAPPLPRPRASSVSSSVASDGASALDRIALKVVPVDEQKTPWLATADLPARRAAPIEQLRAHTQSAVEAGNASAIQKLKRRRETRKRAKRGDHCRVEVRPRDGGGVFVSAYGVNAAGAGAALRRMLTANAALLAGRDVDATADDTPETRQNLGWAELVAQLRSILARGESRGICCNHLSRAFERDFGSALVETLFGDYESLAALLRAPQLKDVVTLVEQPGRPDLMVRLAQTETPERAQPAVREALRSLGLERYEATFAREDVSVQTLVRMTDDDLAALGLPKGPRVQILAWASR</sequence>
<dbReference type="InterPro" id="IPR025605">
    <property type="entry name" value="OST-HTH/LOTUS_dom"/>
</dbReference>
<dbReference type="PROSITE" id="PS51644">
    <property type="entry name" value="HTH_OST"/>
    <property type="match status" value="1"/>
</dbReference>
<feature type="compositionally biased region" description="Polar residues" evidence="1">
    <location>
        <begin position="1"/>
        <end position="14"/>
    </location>
</feature>
<feature type="compositionally biased region" description="Low complexity" evidence="1">
    <location>
        <begin position="15"/>
        <end position="25"/>
    </location>
</feature>
<evidence type="ECO:0000313" key="4">
    <source>
        <dbReference type="EMBL" id="CAH0375512.1"/>
    </source>
</evidence>
<evidence type="ECO:0000313" key="5">
    <source>
        <dbReference type="Proteomes" id="UP000789595"/>
    </source>
</evidence>
<feature type="compositionally biased region" description="Pro residues" evidence="1">
    <location>
        <begin position="152"/>
        <end position="174"/>
    </location>
</feature>
<feature type="compositionally biased region" description="Basic residues" evidence="1">
    <location>
        <begin position="60"/>
        <end position="70"/>
    </location>
</feature>
<evidence type="ECO:0000256" key="1">
    <source>
        <dbReference type="SAM" id="MobiDB-lite"/>
    </source>
</evidence>
<gene>
    <name evidence="4" type="ORF">PECAL_5P00330</name>
</gene>
<feature type="compositionally biased region" description="Low complexity" evidence="1">
    <location>
        <begin position="245"/>
        <end position="255"/>
    </location>
</feature>
<dbReference type="SUPFAM" id="SSF47769">
    <property type="entry name" value="SAM/Pointed domain"/>
    <property type="match status" value="1"/>
</dbReference>
<dbReference type="AlphaFoldDB" id="A0A8J2SW19"/>
<evidence type="ECO:0008006" key="6">
    <source>
        <dbReference type="Google" id="ProtNLM"/>
    </source>
</evidence>
<organism evidence="4 5">
    <name type="scientific">Pelagomonas calceolata</name>
    <dbReference type="NCBI Taxonomy" id="35677"/>
    <lineage>
        <taxon>Eukaryota</taxon>
        <taxon>Sar</taxon>
        <taxon>Stramenopiles</taxon>
        <taxon>Ochrophyta</taxon>
        <taxon>Pelagophyceae</taxon>
        <taxon>Pelagomonadales</taxon>
        <taxon>Pelagomonadaceae</taxon>
        <taxon>Pelagomonas</taxon>
    </lineage>
</organism>
<feature type="domain" description="HTH OST-type" evidence="3">
    <location>
        <begin position="488"/>
        <end position="566"/>
    </location>
</feature>
<name>A0A8J2SW19_9STRA</name>
<keyword evidence="5" id="KW-1185">Reference proteome</keyword>
<feature type="compositionally biased region" description="Basic and acidic residues" evidence="1">
    <location>
        <begin position="184"/>
        <end position="198"/>
    </location>
</feature>
<evidence type="ECO:0000259" key="2">
    <source>
        <dbReference type="PROSITE" id="PS50105"/>
    </source>
</evidence>